<evidence type="ECO:0000259" key="1">
    <source>
        <dbReference type="Pfam" id="PF03527"/>
    </source>
</evidence>
<dbReference type="Gene3D" id="2.180.10.10">
    <property type="entry name" value="RHS repeat-associated core"/>
    <property type="match status" value="2"/>
</dbReference>
<dbReference type="InterPro" id="IPR001826">
    <property type="entry name" value="RHS"/>
</dbReference>
<dbReference type="PANTHER" id="PTHR32305">
    <property type="match status" value="1"/>
</dbReference>
<dbReference type="NCBIfam" id="TIGR03696">
    <property type="entry name" value="Rhs_assc_core"/>
    <property type="match status" value="1"/>
</dbReference>
<organism evidence="2 3">
    <name type="scientific">Anaeromyxobacter dehalogenans (strain 2CP-C)</name>
    <dbReference type="NCBI Taxonomy" id="290397"/>
    <lineage>
        <taxon>Bacteria</taxon>
        <taxon>Pseudomonadati</taxon>
        <taxon>Myxococcota</taxon>
        <taxon>Myxococcia</taxon>
        <taxon>Myxococcales</taxon>
        <taxon>Cystobacterineae</taxon>
        <taxon>Anaeromyxobacteraceae</taxon>
        <taxon>Anaeromyxobacter</taxon>
    </lineage>
</organism>
<dbReference type="Pfam" id="PF03527">
    <property type="entry name" value="RHS"/>
    <property type="match status" value="1"/>
</dbReference>
<evidence type="ECO:0000313" key="3">
    <source>
        <dbReference type="Proteomes" id="UP000001935"/>
    </source>
</evidence>
<accession>Q2ILQ4</accession>
<dbReference type="NCBIfam" id="TIGR01643">
    <property type="entry name" value="YD_repeat_2x"/>
    <property type="match status" value="1"/>
</dbReference>
<sequence length="513" mass="55763">MRRRPPGSPQPGFTSAAAADVSVEVNEVARYDARGNVIARAWGTTSTVYRYDGLDRLTNVDATSSAGAPAVSYVMRYDEDAGALGRLTSIADGSQTTSYVYDEVGLAFAYDDQSNVSAISHYDDAGAALTSTLCLVHDALGRLVLAGLAAPATGGPDVLACRSEADVREVIAQFTYDAHGRRVSRRDADGRWTYFTFDLEGNPSSEVVVSGDAWAPARDYVFLEGAPLVQVEYPGPTPNEGAPYFFHVDHLNRPRALTSASGQVVWKSNVLPSGEGTEQVEADSASGRVVVTNLRFPGQYDERLFAAAGIGGMQGPYYNWNRWYLPGVGRYLELDPLALAGGLNGEFGPDWYGYANQNPMRWTDSTGLYAEVCCRAVKGPLGTFGAKHCYLRTGGPSGDTTSYWAEWVNDDTPHVTGDLQPDWPAECHPIDPPNDPPTCGDKTPFDRCLEQTMKDCEQRRYSMWTFNCCDCVDYAIKMCRGGYSGPWPNNVGFSPGYQRLPGYEQLGSCQCGP</sequence>
<dbReference type="InterPro" id="IPR050708">
    <property type="entry name" value="T6SS_VgrG/RHS"/>
</dbReference>
<dbReference type="eggNOG" id="COG3209">
    <property type="taxonomic scope" value="Bacteria"/>
</dbReference>
<dbReference type="STRING" id="290397.Adeh_2813"/>
<name>Q2ILQ4_ANADE</name>
<dbReference type="HOGENOM" id="CLU_530671_0_0_7"/>
<feature type="domain" description="RHS protein conserved region" evidence="1">
    <location>
        <begin position="244"/>
        <end position="268"/>
    </location>
</feature>
<dbReference type="RefSeq" id="WP_011421865.1">
    <property type="nucleotide sequence ID" value="NC_007760.1"/>
</dbReference>
<reference evidence="2" key="1">
    <citation type="submission" date="2006-01" db="EMBL/GenBank/DDBJ databases">
        <title>Complete sequence of Anaeromyxobacter dehalogenans 2CP-C.</title>
        <authorList>
            <consortium name="US DOE Joint Genome Institute"/>
            <person name="Copeland A."/>
            <person name="Lucas S."/>
            <person name="Lapidus A."/>
            <person name="Barry K."/>
            <person name="Detter J.C."/>
            <person name="Glavina T."/>
            <person name="Hammon N."/>
            <person name="Israni S."/>
            <person name="Pitluck S."/>
            <person name="Brettin T."/>
            <person name="Bruce D."/>
            <person name="Han C."/>
            <person name="Tapia R."/>
            <person name="Gilna P."/>
            <person name="Kiss H."/>
            <person name="Schmutz J."/>
            <person name="Larimer F."/>
            <person name="Land M."/>
            <person name="Kyrpides N."/>
            <person name="Anderson I."/>
            <person name="Sanford R.A."/>
            <person name="Ritalahti K.M."/>
            <person name="Thomas H.S."/>
            <person name="Kirby J.R."/>
            <person name="Zhulin I.B."/>
            <person name="Loeffler F.E."/>
            <person name="Richardson P."/>
        </authorList>
    </citation>
    <scope>NUCLEOTIDE SEQUENCE</scope>
    <source>
        <strain evidence="2">2CP-C</strain>
    </source>
</reference>
<dbReference type="AlphaFoldDB" id="Q2ILQ4"/>
<dbReference type="InterPro" id="IPR022385">
    <property type="entry name" value="Rhs_assc_core"/>
</dbReference>
<protein>
    <submittedName>
        <fullName evidence="2">YD repeat protein</fullName>
    </submittedName>
</protein>
<gene>
    <name evidence="2" type="ordered locus">Adeh_2813</name>
</gene>
<dbReference type="EMBL" id="CP000251">
    <property type="protein sequence ID" value="ABC82583.1"/>
    <property type="molecule type" value="Genomic_DNA"/>
</dbReference>
<proteinExistence type="predicted"/>
<dbReference type="OrthoDB" id="5458729at2"/>
<dbReference type="PANTHER" id="PTHR32305:SF15">
    <property type="entry name" value="PROTEIN RHSA-RELATED"/>
    <property type="match status" value="1"/>
</dbReference>
<dbReference type="InterPro" id="IPR006530">
    <property type="entry name" value="YD"/>
</dbReference>
<evidence type="ECO:0000313" key="2">
    <source>
        <dbReference type="EMBL" id="ABC82583.1"/>
    </source>
</evidence>
<dbReference type="KEGG" id="ade:Adeh_2813"/>
<dbReference type="Proteomes" id="UP000001935">
    <property type="component" value="Chromosome"/>
</dbReference>